<evidence type="ECO:0000313" key="3">
    <source>
        <dbReference type="Proteomes" id="UP001596432"/>
    </source>
</evidence>
<dbReference type="InterPro" id="IPR003141">
    <property type="entry name" value="Pol/His_phosphatase_N"/>
</dbReference>
<dbReference type="InterPro" id="IPR052018">
    <property type="entry name" value="PHP_domain"/>
</dbReference>
<comment type="caution">
    <text evidence="2">The sequence shown here is derived from an EMBL/GenBank/DDBJ whole genome shotgun (WGS) entry which is preliminary data.</text>
</comment>
<dbReference type="CDD" id="cd07432">
    <property type="entry name" value="PHP_HisPPase"/>
    <property type="match status" value="1"/>
</dbReference>
<organism evidence="2 3">
    <name type="scientific">Halosimplex aquaticum</name>
    <dbReference type="NCBI Taxonomy" id="3026162"/>
    <lineage>
        <taxon>Archaea</taxon>
        <taxon>Methanobacteriati</taxon>
        <taxon>Methanobacteriota</taxon>
        <taxon>Stenosarchaea group</taxon>
        <taxon>Halobacteria</taxon>
        <taxon>Halobacteriales</taxon>
        <taxon>Haloarculaceae</taxon>
        <taxon>Halosimplex</taxon>
    </lineage>
</organism>
<feature type="domain" description="Polymerase/histidinol phosphatase N-terminal" evidence="1">
    <location>
        <begin position="12"/>
        <end position="78"/>
    </location>
</feature>
<dbReference type="NCBIfam" id="NF038032">
    <property type="entry name" value="CehA_McbA_metalo"/>
    <property type="match status" value="1"/>
</dbReference>
<dbReference type="EMBL" id="JBHTAS010000001">
    <property type="protein sequence ID" value="MFC7139303.1"/>
    <property type="molecule type" value="Genomic_DNA"/>
</dbReference>
<dbReference type="SMART" id="SM00481">
    <property type="entry name" value="POLIIIAc"/>
    <property type="match status" value="1"/>
</dbReference>
<evidence type="ECO:0000313" key="2">
    <source>
        <dbReference type="EMBL" id="MFC7139303.1"/>
    </source>
</evidence>
<name>A0ABD5Y0D7_9EURY</name>
<reference evidence="2 3" key="1">
    <citation type="journal article" date="2019" name="Int. J. Syst. Evol. Microbiol.">
        <title>The Global Catalogue of Microorganisms (GCM) 10K type strain sequencing project: providing services to taxonomists for standard genome sequencing and annotation.</title>
        <authorList>
            <consortium name="The Broad Institute Genomics Platform"/>
            <consortium name="The Broad Institute Genome Sequencing Center for Infectious Disease"/>
            <person name="Wu L."/>
            <person name="Ma J."/>
        </authorList>
    </citation>
    <scope>NUCLEOTIDE SEQUENCE [LARGE SCALE GENOMIC DNA]</scope>
    <source>
        <strain evidence="2 3">XZYJT29</strain>
    </source>
</reference>
<dbReference type="PANTHER" id="PTHR42924">
    <property type="entry name" value="EXONUCLEASE"/>
    <property type="match status" value="1"/>
</dbReference>
<dbReference type="SUPFAM" id="SSF89550">
    <property type="entry name" value="PHP domain-like"/>
    <property type="match status" value="1"/>
</dbReference>
<dbReference type="GeneID" id="78819555"/>
<dbReference type="Proteomes" id="UP001596432">
    <property type="component" value="Unassembled WGS sequence"/>
</dbReference>
<dbReference type="AlphaFoldDB" id="A0ABD5Y0D7"/>
<dbReference type="Pfam" id="PF13263">
    <property type="entry name" value="PHP_C"/>
    <property type="match status" value="1"/>
</dbReference>
<proteinExistence type="predicted"/>
<dbReference type="RefSeq" id="WP_274324897.1">
    <property type="nucleotide sequence ID" value="NZ_CP118158.1"/>
</dbReference>
<dbReference type="PANTHER" id="PTHR42924:SF3">
    <property type="entry name" value="POLYMERASE_HISTIDINOL PHOSPHATASE N-TERMINAL DOMAIN-CONTAINING PROTEIN"/>
    <property type="match status" value="1"/>
</dbReference>
<sequence>MTDGTDARRVRIDAHLHTVASHDCQTPPEDILAAARRSDLDGVVVTDHDTVEGARIAESLAGPDDPVVIRGCEVSTAHGHLLGIGVDDAPAPGRPLARTAREIRRQGGIAVVPHPFQRSRHGVARDAVKAVDGIEVYNAHTLTNVRNAQAQRFSARHDFPEFGGSDAHTAASVGNAATEVAIDAGRSVTHGAVLDAMRAGRTEAVGRRVPALRYVGRMVNAATRKTLSFL</sequence>
<gene>
    <name evidence="2" type="ORF">ACFQMA_05550</name>
</gene>
<dbReference type="InterPro" id="IPR016195">
    <property type="entry name" value="Pol/histidinol_Pase-like"/>
</dbReference>
<dbReference type="Gene3D" id="3.20.20.140">
    <property type="entry name" value="Metal-dependent hydrolases"/>
    <property type="match status" value="1"/>
</dbReference>
<keyword evidence="3" id="KW-1185">Reference proteome</keyword>
<evidence type="ECO:0000259" key="1">
    <source>
        <dbReference type="SMART" id="SM00481"/>
    </source>
</evidence>
<protein>
    <submittedName>
        <fullName evidence="2">CehA/McbA family metallohydrolase</fullName>
    </submittedName>
</protein>
<accession>A0ABD5Y0D7</accession>